<keyword evidence="3 4" id="KW-0326">Glycosidase</keyword>
<dbReference type="Gene3D" id="2.160.20.10">
    <property type="entry name" value="Single-stranded right-handed beta-helix, Pectin lyase-like"/>
    <property type="match status" value="1"/>
</dbReference>
<dbReference type="AlphaFoldDB" id="A0A1H7ZBA4"/>
<dbReference type="RefSeq" id="WP_093332763.1">
    <property type="nucleotide sequence ID" value="NZ_FOAF01000015.1"/>
</dbReference>
<dbReference type="PANTHER" id="PTHR31339">
    <property type="entry name" value="PECTIN LYASE-RELATED"/>
    <property type="match status" value="1"/>
</dbReference>
<keyword evidence="2 4" id="KW-0378">Hydrolase</keyword>
<reference evidence="6" key="1">
    <citation type="submission" date="2016-10" db="EMBL/GenBank/DDBJ databases">
        <authorList>
            <person name="Varghese N."/>
            <person name="Submissions S."/>
        </authorList>
    </citation>
    <scope>NUCLEOTIDE SEQUENCE [LARGE SCALE GENOMIC DNA]</scope>
    <source>
        <strain evidence="6">DSM 18733</strain>
    </source>
</reference>
<dbReference type="OrthoDB" id="9795222at2"/>
<evidence type="ECO:0000256" key="4">
    <source>
        <dbReference type="RuleBase" id="RU361169"/>
    </source>
</evidence>
<proteinExistence type="inferred from homology"/>
<protein>
    <submittedName>
        <fullName evidence="5">Glycosyl hydrolases family 28</fullName>
    </submittedName>
</protein>
<gene>
    <name evidence="5" type="ORF">SAMN05661044_05472</name>
</gene>
<dbReference type="STRING" id="407022.SAMN05661044_05472"/>
<dbReference type="EMBL" id="FOAF01000015">
    <property type="protein sequence ID" value="SEM54838.1"/>
    <property type="molecule type" value="Genomic_DNA"/>
</dbReference>
<evidence type="ECO:0000256" key="2">
    <source>
        <dbReference type="ARBA" id="ARBA00022801"/>
    </source>
</evidence>
<dbReference type="InterPro" id="IPR012334">
    <property type="entry name" value="Pectin_lyas_fold"/>
</dbReference>
<evidence type="ECO:0000256" key="1">
    <source>
        <dbReference type="ARBA" id="ARBA00008834"/>
    </source>
</evidence>
<name>A0A1H7ZBA4_OLID1</name>
<comment type="similarity">
    <text evidence="1 4">Belongs to the glycosyl hydrolase 28 family.</text>
</comment>
<dbReference type="PANTHER" id="PTHR31339:SF9">
    <property type="entry name" value="PLASMIN AND FIBRONECTIN-BINDING PROTEIN A"/>
    <property type="match status" value="1"/>
</dbReference>
<dbReference type="SMART" id="SM00710">
    <property type="entry name" value="PbH1"/>
    <property type="match status" value="4"/>
</dbReference>
<dbReference type="InterPro" id="IPR000743">
    <property type="entry name" value="Glyco_hydro_28"/>
</dbReference>
<dbReference type="InterPro" id="IPR051801">
    <property type="entry name" value="GH28_Enzymes"/>
</dbReference>
<dbReference type="Pfam" id="PF00295">
    <property type="entry name" value="Glyco_hydro_28"/>
    <property type="match status" value="1"/>
</dbReference>
<dbReference type="InterPro" id="IPR011050">
    <property type="entry name" value="Pectin_lyase_fold/virulence"/>
</dbReference>
<evidence type="ECO:0000313" key="5">
    <source>
        <dbReference type="EMBL" id="SEM54838.1"/>
    </source>
</evidence>
<keyword evidence="6" id="KW-1185">Reference proteome</keyword>
<sequence>MKYKKPIIFVLVIFFYFPTFKNLGDVCAQNFPNGTPIPAWFSDTSMVVSNALGKKYIITDYEVKTDSTIVQTERIQAIIDKASESGGGVIVIPKGVFLSGSLFFKPKTHLYLGEGATLKCSDDISDFKVITTRIEGQSLKYFAAFINADGLDGFTISGKGTINGNGLRYWKAFWLRREWNPKCTNMDEQRPRLLYVSNSKNVQISGVNLLNSPFWTSHYYKCENLKILGVRILAGSNNGSEVRAPSSDGIDLDVCQNVLIKNCYISVNDDGICLKGGKGPTADKDPNNGANRNIIIEDNTIENCPSLTLGSESVFSDNVIMRRCTVKNTSYVLRLKMRPDTPQKHKNILVEDITGTARNFLSIDPWTQFFDLKGQPEPKSSASYLTMRNCKVTCDRFLHIKSSKQYTLSNFTLENLNISTSNEGDIMFDFIKSLQLKNIVVNDKKVVK</sequence>
<organism evidence="5 6">
    <name type="scientific">Olivibacter domesticus</name>
    <name type="common">Pseudosphingobacterium domesticum</name>
    <dbReference type="NCBI Taxonomy" id="407022"/>
    <lineage>
        <taxon>Bacteria</taxon>
        <taxon>Pseudomonadati</taxon>
        <taxon>Bacteroidota</taxon>
        <taxon>Sphingobacteriia</taxon>
        <taxon>Sphingobacteriales</taxon>
        <taxon>Sphingobacteriaceae</taxon>
        <taxon>Olivibacter</taxon>
    </lineage>
</organism>
<accession>A0A1H7ZBA4</accession>
<evidence type="ECO:0000313" key="6">
    <source>
        <dbReference type="Proteomes" id="UP000199421"/>
    </source>
</evidence>
<dbReference type="SUPFAM" id="SSF51126">
    <property type="entry name" value="Pectin lyase-like"/>
    <property type="match status" value="1"/>
</dbReference>
<dbReference type="InterPro" id="IPR006626">
    <property type="entry name" value="PbH1"/>
</dbReference>
<evidence type="ECO:0000256" key="3">
    <source>
        <dbReference type="ARBA" id="ARBA00023295"/>
    </source>
</evidence>
<dbReference type="GO" id="GO:0005975">
    <property type="term" value="P:carbohydrate metabolic process"/>
    <property type="evidence" value="ECO:0007669"/>
    <property type="project" value="InterPro"/>
</dbReference>
<dbReference type="GO" id="GO:0004650">
    <property type="term" value="F:polygalacturonase activity"/>
    <property type="evidence" value="ECO:0007669"/>
    <property type="project" value="InterPro"/>
</dbReference>
<dbReference type="Proteomes" id="UP000199421">
    <property type="component" value="Unassembled WGS sequence"/>
</dbReference>